<protein>
    <submittedName>
        <fullName evidence="2">Uncharacterized protein</fullName>
    </submittedName>
</protein>
<dbReference type="EMBL" id="KZ559514">
    <property type="protein sequence ID" value="PLN84021.1"/>
    <property type="molecule type" value="Genomic_DNA"/>
</dbReference>
<organism evidence="2 3">
    <name type="scientific">Aspergillus taichungensis</name>
    <dbReference type="NCBI Taxonomy" id="482145"/>
    <lineage>
        <taxon>Eukaryota</taxon>
        <taxon>Fungi</taxon>
        <taxon>Dikarya</taxon>
        <taxon>Ascomycota</taxon>
        <taxon>Pezizomycotina</taxon>
        <taxon>Eurotiomycetes</taxon>
        <taxon>Eurotiomycetidae</taxon>
        <taxon>Eurotiales</taxon>
        <taxon>Aspergillaceae</taxon>
        <taxon>Aspergillus</taxon>
        <taxon>Aspergillus subgen. Circumdati</taxon>
    </lineage>
</organism>
<feature type="chain" id="PRO_5014352183" evidence="1">
    <location>
        <begin position="22"/>
        <end position="95"/>
    </location>
</feature>
<name>A0A2J5I2C8_9EURO</name>
<keyword evidence="1" id="KW-0732">Signal</keyword>
<gene>
    <name evidence="2" type="ORF">BDW42DRAFT_191782</name>
</gene>
<dbReference type="AlphaFoldDB" id="A0A2J5I2C8"/>
<feature type="signal peptide" evidence="1">
    <location>
        <begin position="1"/>
        <end position="21"/>
    </location>
</feature>
<evidence type="ECO:0000313" key="3">
    <source>
        <dbReference type="Proteomes" id="UP000235023"/>
    </source>
</evidence>
<dbReference type="OrthoDB" id="4186099at2759"/>
<keyword evidence="3" id="KW-1185">Reference proteome</keyword>
<accession>A0A2J5I2C8</accession>
<sequence>MVNIKTLTLAVLATFSSLVAADPCQSDRLYCGNGLLAIGDYGAAIDEALVAADEPVDDDTRNNGLFLCANDGTGDISWDSTCEQCQDGGEEDDYC</sequence>
<reference evidence="3" key="1">
    <citation type="submission" date="2017-12" db="EMBL/GenBank/DDBJ databases">
        <authorList>
            <consortium name="DOE Joint Genome Institute"/>
            <person name="Mondo S.J."/>
            <person name="Kjaerbolling I."/>
            <person name="Vesth T.C."/>
            <person name="Frisvad J.C."/>
            <person name="Nybo J.L."/>
            <person name="Theobald S."/>
            <person name="Kuo A."/>
            <person name="Bowyer P."/>
            <person name="Matsuda Y."/>
            <person name="Lyhne E.K."/>
            <person name="Kogle M.E."/>
            <person name="Clum A."/>
            <person name="Lipzen A."/>
            <person name="Salamov A."/>
            <person name="Ngan C.Y."/>
            <person name="Daum C."/>
            <person name="Chiniquy J."/>
            <person name="Barry K."/>
            <person name="LaButti K."/>
            <person name="Haridas S."/>
            <person name="Simmons B.A."/>
            <person name="Magnuson J.K."/>
            <person name="Mortensen U.H."/>
            <person name="Larsen T.O."/>
            <person name="Grigoriev I.V."/>
            <person name="Baker S.E."/>
            <person name="Andersen M.R."/>
            <person name="Nordberg H.P."/>
            <person name="Cantor M.N."/>
            <person name="Hua S.X."/>
        </authorList>
    </citation>
    <scope>NUCLEOTIDE SEQUENCE [LARGE SCALE GENOMIC DNA]</scope>
    <source>
        <strain evidence="3">IBT 19404</strain>
    </source>
</reference>
<evidence type="ECO:0000256" key="1">
    <source>
        <dbReference type="SAM" id="SignalP"/>
    </source>
</evidence>
<evidence type="ECO:0000313" key="2">
    <source>
        <dbReference type="EMBL" id="PLN84021.1"/>
    </source>
</evidence>
<proteinExistence type="predicted"/>
<dbReference type="Proteomes" id="UP000235023">
    <property type="component" value="Unassembled WGS sequence"/>
</dbReference>